<keyword evidence="1" id="KW-0472">Membrane</keyword>
<feature type="transmembrane region" description="Helical" evidence="1">
    <location>
        <begin position="25"/>
        <end position="45"/>
    </location>
</feature>
<feature type="transmembrane region" description="Helical" evidence="1">
    <location>
        <begin position="52"/>
        <end position="74"/>
    </location>
</feature>
<keyword evidence="3" id="KW-1185">Reference proteome</keyword>
<feature type="transmembrane region" description="Helical" evidence="1">
    <location>
        <begin position="94"/>
        <end position="116"/>
    </location>
</feature>
<evidence type="ECO:0000313" key="2">
    <source>
        <dbReference type="EMBL" id="AUF82569.1"/>
    </source>
</evidence>
<sequence length="131" mass="14817">MHLIIPKETQNELDLALLFGMERTLFSALNVGLIMHLFGVGMWMADINDTTIHVLGGCMIAASAIVVAFSYALYFVRFKQWKEHNPQSGYASVYWTGLICLLLFITLIVEIVYAIVYPYLNRSIPVTVENI</sequence>
<keyword evidence="1" id="KW-0812">Transmembrane</keyword>
<organism evidence="2">
    <name type="scientific">Tetraselmis virus 1</name>
    <dbReference type="NCBI Taxonomy" id="2060617"/>
    <lineage>
        <taxon>Viruses</taxon>
        <taxon>Varidnaviria</taxon>
        <taxon>Bamfordvirae</taxon>
        <taxon>Nucleocytoviricota</taxon>
        <taxon>Megaviricetes</taxon>
        <taxon>Imitervirales</taxon>
        <taxon>Allomimiviridae</taxon>
        <taxon>Oceanusvirus</taxon>
        <taxon>Oceanusvirus kaneohense</taxon>
    </lineage>
</organism>
<reference evidence="2" key="1">
    <citation type="journal article" date="2018" name="Virology">
        <title>A giant virus infecting green algae encodes key fermentation genes.</title>
        <authorList>
            <person name="Schvarcz C.R."/>
            <person name="Steward G.F."/>
        </authorList>
    </citation>
    <scope>NUCLEOTIDE SEQUENCE [LARGE SCALE GENOMIC DNA]</scope>
</reference>
<keyword evidence="1" id="KW-1133">Transmembrane helix</keyword>
<proteinExistence type="predicted"/>
<gene>
    <name evidence="2" type="ORF">TetV_487</name>
</gene>
<evidence type="ECO:0000256" key="1">
    <source>
        <dbReference type="SAM" id="Phobius"/>
    </source>
</evidence>
<protein>
    <recommendedName>
        <fullName evidence="4">DUF202 domain-containing protein</fullName>
    </recommendedName>
</protein>
<evidence type="ECO:0000313" key="3">
    <source>
        <dbReference type="Proteomes" id="UP000244773"/>
    </source>
</evidence>
<name>A0A2P0VP68_9VIRU</name>
<dbReference type="Proteomes" id="UP000244773">
    <property type="component" value="Segment"/>
</dbReference>
<evidence type="ECO:0008006" key="4">
    <source>
        <dbReference type="Google" id="ProtNLM"/>
    </source>
</evidence>
<dbReference type="EMBL" id="KY322437">
    <property type="protein sequence ID" value="AUF82569.1"/>
    <property type="molecule type" value="Genomic_DNA"/>
</dbReference>
<accession>A0A2P0VP68</accession>